<reference evidence="1 2" key="1">
    <citation type="submission" date="2018-04" db="EMBL/GenBank/DDBJ databases">
        <title>Draft genome sequence of Pseudomonas syringae pv. actinidiae biovar 3 strains isolated from kiwifruit in Kagawa prefecture.</title>
        <authorList>
            <person name="Tabuchi M."/>
            <person name="Saito M."/>
            <person name="Fujiwara S."/>
            <person name="Sasa N."/>
            <person name="Akimitsu K."/>
            <person name="Gomi K."/>
            <person name="Konishi-Sugita S."/>
            <person name="Hamano K."/>
            <person name="Kataoka I."/>
        </authorList>
    </citation>
    <scope>NUCLEOTIDE SEQUENCE [LARGE SCALE GENOMIC DNA]</scope>
    <source>
        <strain evidence="1 2">MAFF212211</strain>
    </source>
</reference>
<organism evidence="1 2">
    <name type="scientific">Pseudomonas syringae pv. actinidiae</name>
    <dbReference type="NCBI Taxonomy" id="103796"/>
    <lineage>
        <taxon>Bacteria</taxon>
        <taxon>Pseudomonadati</taxon>
        <taxon>Pseudomonadota</taxon>
        <taxon>Gammaproteobacteria</taxon>
        <taxon>Pseudomonadales</taxon>
        <taxon>Pseudomonadaceae</taxon>
        <taxon>Pseudomonas</taxon>
        <taxon>Pseudomonas syringae</taxon>
    </lineage>
</organism>
<evidence type="ECO:0000313" key="1">
    <source>
        <dbReference type="EMBL" id="GBH17955.1"/>
    </source>
</evidence>
<dbReference type="EMBL" id="BGKA01000129">
    <property type="protein sequence ID" value="GBH17955.1"/>
    <property type="molecule type" value="Genomic_DNA"/>
</dbReference>
<dbReference type="AlphaFoldDB" id="A0AAN4TLN5"/>
<name>A0AAN4TLN5_PSESF</name>
<comment type="caution">
    <text evidence="1">The sequence shown here is derived from an EMBL/GenBank/DDBJ whole genome shotgun (WGS) entry which is preliminary data.</text>
</comment>
<dbReference type="Proteomes" id="UP000248291">
    <property type="component" value="Unassembled WGS sequence"/>
</dbReference>
<proteinExistence type="predicted"/>
<evidence type="ECO:0000313" key="2">
    <source>
        <dbReference type="Proteomes" id="UP000248291"/>
    </source>
</evidence>
<protein>
    <submittedName>
        <fullName evidence="1">ATPase component</fullName>
    </submittedName>
</protein>
<accession>A0AAN4TLN5</accession>
<sequence length="80" mass="8572">MVGVFFGHFLRGFDYIIPLEVGEGAAGHLLGMALLVDRLLFDRAKWVGFGEAFVHGVLIEAATDGKDLGHGPLGHLVTIL</sequence>
<gene>
    <name evidence="1" type="ORF">KPSA3_03932</name>
</gene>